<name>A0ABU4HYE2_9ACTN</name>
<dbReference type="EMBL" id="JAWSTH010000124">
    <property type="protein sequence ID" value="MDW5598179.1"/>
    <property type="molecule type" value="Genomic_DNA"/>
</dbReference>
<gene>
    <name evidence="2" type="ORF">R7226_27730</name>
</gene>
<sequence length="158" mass="16824">MSTTPPTAGTTPFWRRPLVVSTSETRSAETAQTPGMRRFAAISGGLVGSRGLWMGGNTVKAGETSGDHHHGPAESGIYIVSGNPQFVFLTDGEEVTVHAGPGDFVYVPAWVPHREENLGREEDAIVVLARTTPEEIVVNLDSLWSTDGIDGADEAPRP</sequence>
<dbReference type="InterPro" id="IPR014710">
    <property type="entry name" value="RmlC-like_jellyroll"/>
</dbReference>
<dbReference type="SUPFAM" id="SSF51182">
    <property type="entry name" value="RmlC-like cupins"/>
    <property type="match status" value="1"/>
</dbReference>
<organism evidence="2 3">
    <name type="scientific">Conexibacter stalactiti</name>
    <dbReference type="NCBI Taxonomy" id="1940611"/>
    <lineage>
        <taxon>Bacteria</taxon>
        <taxon>Bacillati</taxon>
        <taxon>Actinomycetota</taxon>
        <taxon>Thermoleophilia</taxon>
        <taxon>Solirubrobacterales</taxon>
        <taxon>Conexibacteraceae</taxon>
        <taxon>Conexibacter</taxon>
    </lineage>
</organism>
<dbReference type="InterPro" id="IPR011051">
    <property type="entry name" value="RmlC_Cupin_sf"/>
</dbReference>
<accession>A0ABU4HYE2</accession>
<evidence type="ECO:0000313" key="2">
    <source>
        <dbReference type="EMBL" id="MDW5598179.1"/>
    </source>
</evidence>
<dbReference type="RefSeq" id="WP_318600652.1">
    <property type="nucleotide sequence ID" value="NZ_JAWSTH010000124.1"/>
</dbReference>
<dbReference type="InterPro" id="IPR052535">
    <property type="entry name" value="Bacilysin_H2HPP_isomerase"/>
</dbReference>
<reference evidence="3" key="1">
    <citation type="submission" date="2023-07" db="EMBL/GenBank/DDBJ databases">
        <title>Conexibacter stalactiti sp. nov., isolated from stalactites in a lava cave and emended description of the genus Conexibacter.</title>
        <authorList>
            <person name="Lee S.D."/>
        </authorList>
    </citation>
    <scope>NUCLEOTIDE SEQUENCE [LARGE SCALE GENOMIC DNA]</scope>
    <source>
        <strain evidence="3">KCTC 39840</strain>
    </source>
</reference>
<dbReference type="Proteomes" id="UP001284601">
    <property type="component" value="Unassembled WGS sequence"/>
</dbReference>
<comment type="caution">
    <text evidence="2">The sequence shown here is derived from an EMBL/GenBank/DDBJ whole genome shotgun (WGS) entry which is preliminary data.</text>
</comment>
<dbReference type="InterPro" id="IPR013096">
    <property type="entry name" value="Cupin_2"/>
</dbReference>
<dbReference type="Pfam" id="PF07883">
    <property type="entry name" value="Cupin_2"/>
    <property type="match status" value="1"/>
</dbReference>
<dbReference type="PANTHER" id="PTHR40112">
    <property type="entry name" value="H2HPP ISOMERASE"/>
    <property type="match status" value="1"/>
</dbReference>
<protein>
    <submittedName>
        <fullName evidence="2">Cupin domain-containing protein</fullName>
    </submittedName>
</protein>
<evidence type="ECO:0000313" key="3">
    <source>
        <dbReference type="Proteomes" id="UP001284601"/>
    </source>
</evidence>
<dbReference type="PANTHER" id="PTHR40112:SF1">
    <property type="entry name" value="H2HPP ISOMERASE"/>
    <property type="match status" value="1"/>
</dbReference>
<evidence type="ECO:0000259" key="1">
    <source>
        <dbReference type="Pfam" id="PF07883"/>
    </source>
</evidence>
<dbReference type="Gene3D" id="2.60.120.10">
    <property type="entry name" value="Jelly Rolls"/>
    <property type="match status" value="1"/>
</dbReference>
<proteinExistence type="predicted"/>
<feature type="domain" description="Cupin type-2" evidence="1">
    <location>
        <begin position="58"/>
        <end position="126"/>
    </location>
</feature>
<keyword evidence="3" id="KW-1185">Reference proteome</keyword>